<comment type="subunit">
    <text evidence="3">Homodimer.</text>
</comment>
<dbReference type="InterPro" id="IPR001347">
    <property type="entry name" value="SIS_dom"/>
</dbReference>
<dbReference type="GO" id="GO:0016829">
    <property type="term" value="F:lyase activity"/>
    <property type="evidence" value="ECO:0007669"/>
    <property type="project" value="UniProtKB-KW"/>
</dbReference>
<dbReference type="HAMAP" id="MF_00068">
    <property type="entry name" value="MurQ"/>
    <property type="match status" value="1"/>
</dbReference>
<comment type="caution">
    <text evidence="5">The sequence shown here is derived from an EMBL/GenBank/DDBJ whole genome shotgun (WGS) entry which is preliminary data.</text>
</comment>
<keyword evidence="1 3" id="KW-0456">Lyase</keyword>
<dbReference type="InterPro" id="IPR046348">
    <property type="entry name" value="SIS_dom_sf"/>
</dbReference>
<evidence type="ECO:0000313" key="6">
    <source>
        <dbReference type="Proteomes" id="UP000660021"/>
    </source>
</evidence>
<comment type="pathway">
    <text evidence="3">Amino-sugar metabolism; N-acetylmuramate degradation.</text>
</comment>
<evidence type="ECO:0000256" key="2">
    <source>
        <dbReference type="ARBA" id="ARBA00023277"/>
    </source>
</evidence>
<dbReference type="NCBIfam" id="NF003915">
    <property type="entry name" value="PRK05441.1"/>
    <property type="match status" value="1"/>
</dbReference>
<dbReference type="EC" id="4.2.1.126" evidence="3"/>
<gene>
    <name evidence="3 5" type="primary">murQ</name>
    <name evidence="5" type="ORF">H8S34_00380</name>
</gene>
<dbReference type="NCBIfam" id="NF009222">
    <property type="entry name" value="PRK12570.1"/>
    <property type="match status" value="1"/>
</dbReference>
<dbReference type="NCBIfam" id="TIGR00274">
    <property type="entry name" value="N-acetylmuramic acid 6-phosphate etherase"/>
    <property type="match status" value="1"/>
</dbReference>
<dbReference type="Proteomes" id="UP000660021">
    <property type="component" value="Unassembled WGS sequence"/>
</dbReference>
<dbReference type="PANTHER" id="PTHR10088:SF4">
    <property type="entry name" value="GLUCOKINASE REGULATORY PROTEIN"/>
    <property type="match status" value="1"/>
</dbReference>
<dbReference type="SUPFAM" id="SSF53697">
    <property type="entry name" value="SIS domain"/>
    <property type="match status" value="1"/>
</dbReference>
<dbReference type="Pfam" id="PF22645">
    <property type="entry name" value="GKRP_SIS_N"/>
    <property type="match status" value="1"/>
</dbReference>
<dbReference type="Gene3D" id="1.10.8.1080">
    <property type="match status" value="1"/>
</dbReference>
<comment type="catalytic activity">
    <reaction evidence="3">
        <text>N-acetyl-D-muramate 6-phosphate + H2O = N-acetyl-D-glucosamine 6-phosphate + (R)-lactate</text>
        <dbReference type="Rhea" id="RHEA:26410"/>
        <dbReference type="ChEBI" id="CHEBI:15377"/>
        <dbReference type="ChEBI" id="CHEBI:16004"/>
        <dbReference type="ChEBI" id="CHEBI:57513"/>
        <dbReference type="ChEBI" id="CHEBI:58722"/>
        <dbReference type="EC" id="4.2.1.126"/>
    </reaction>
</comment>
<name>A0ABR7HP37_9FIRM</name>
<dbReference type="PANTHER" id="PTHR10088">
    <property type="entry name" value="GLUCOKINASE REGULATORY PROTEIN"/>
    <property type="match status" value="1"/>
</dbReference>
<organism evidence="5 6">
    <name type="scientific">Pseudoflavonifractor hominis</name>
    <dbReference type="NCBI Taxonomy" id="2763059"/>
    <lineage>
        <taxon>Bacteria</taxon>
        <taxon>Bacillati</taxon>
        <taxon>Bacillota</taxon>
        <taxon>Clostridia</taxon>
        <taxon>Eubacteriales</taxon>
        <taxon>Oscillospiraceae</taxon>
        <taxon>Pseudoflavonifractor</taxon>
    </lineage>
</organism>
<dbReference type="RefSeq" id="WP_101693398.1">
    <property type="nucleotide sequence ID" value="NZ_JACOPR010000001.1"/>
</dbReference>
<feature type="domain" description="SIS" evidence="4">
    <location>
        <begin position="57"/>
        <end position="220"/>
    </location>
</feature>
<comment type="similarity">
    <text evidence="3">Belongs to the GCKR-like family. MurNAc-6-P etherase subfamily.</text>
</comment>
<dbReference type="InterPro" id="IPR005486">
    <property type="entry name" value="Glucokinase_regulatory_CS"/>
</dbReference>
<dbReference type="PROSITE" id="PS01272">
    <property type="entry name" value="GCKR"/>
    <property type="match status" value="1"/>
</dbReference>
<comment type="function">
    <text evidence="3">Specifically catalyzes the cleavage of the D-lactyl ether substituent of MurNAc 6-phosphate, producing GlcNAc 6-phosphate and D-lactate.</text>
</comment>
<dbReference type="EMBL" id="JACOPR010000001">
    <property type="protein sequence ID" value="MBC5729291.1"/>
    <property type="molecule type" value="Genomic_DNA"/>
</dbReference>
<comment type="miscellaneous">
    <text evidence="3">A lyase-type mechanism (elimination/hydration) is suggested for the cleavage of the lactyl ether bond of MurNAc 6-phosphate, with the formation of an alpha,beta-unsaturated aldehyde intermediate with (E)-stereochemistry, followed by the syn addition of water to give product.</text>
</comment>
<evidence type="ECO:0000313" key="5">
    <source>
        <dbReference type="EMBL" id="MBC5729291.1"/>
    </source>
</evidence>
<protein>
    <recommendedName>
        <fullName evidence="3">N-acetylmuramic acid 6-phosphate etherase</fullName>
        <shortName evidence="3">MurNAc-6-P etherase</shortName>
        <ecNumber evidence="3">4.2.1.126</ecNumber>
    </recommendedName>
    <alternativeName>
        <fullName evidence="3">N-acetylmuramic acid 6-phosphate hydrolase</fullName>
    </alternativeName>
    <alternativeName>
        <fullName evidence="3">N-acetylmuramic acid 6-phosphate lyase</fullName>
    </alternativeName>
</protein>
<keyword evidence="2 3" id="KW-0119">Carbohydrate metabolism</keyword>
<dbReference type="PROSITE" id="PS51464">
    <property type="entry name" value="SIS"/>
    <property type="match status" value="1"/>
</dbReference>
<accession>A0ABR7HP37</accession>
<dbReference type="Gene3D" id="3.40.50.10490">
    <property type="entry name" value="Glucose-6-phosphate isomerase like protein, domain 1"/>
    <property type="match status" value="1"/>
</dbReference>
<evidence type="ECO:0000256" key="3">
    <source>
        <dbReference type="HAMAP-Rule" id="MF_00068"/>
    </source>
</evidence>
<keyword evidence="6" id="KW-1185">Reference proteome</keyword>
<evidence type="ECO:0000256" key="1">
    <source>
        <dbReference type="ARBA" id="ARBA00023239"/>
    </source>
</evidence>
<feature type="active site" description="Proton donor" evidence="3">
    <location>
        <position position="85"/>
    </location>
</feature>
<proteinExistence type="inferred from homology"/>
<dbReference type="InterPro" id="IPR005488">
    <property type="entry name" value="Etherase_MurQ"/>
</dbReference>
<sequence>MDDYLAGLSTEGINEETRRIDTCSTEEMVRLINQQDARVAAAVAKETDKIAAAVDLIYERFRAGGRLIYLGAGTSGRLGVLDASECVPTFGVDSDMVQGYIAGGDTALRHPVEGCEDREEDGIRLVEELKVGPKDAVVGITASGSAPYVLAAVRRAGELGAAVIGLCTNANSKLERVCQVCIAPQVGPEVISGSTRMKSGTAQKMVLNMLTTCSMIKLGKVYGNLMVDLKVSNRKLEDRAKRLIVHATGTDPDTAAEYLTRADGHAKLAILMLESGLDREEAKALLTRCEDHLGRAICQAREEGGGA</sequence>
<dbReference type="CDD" id="cd05007">
    <property type="entry name" value="SIS_Etherase"/>
    <property type="match status" value="1"/>
</dbReference>
<reference evidence="5 6" key="1">
    <citation type="submission" date="2020-08" db="EMBL/GenBank/DDBJ databases">
        <title>Genome public.</title>
        <authorList>
            <person name="Liu C."/>
            <person name="Sun Q."/>
        </authorList>
    </citation>
    <scope>NUCLEOTIDE SEQUENCE [LARGE SCALE GENOMIC DNA]</scope>
    <source>
        <strain evidence="5 6">New-38</strain>
    </source>
</reference>
<evidence type="ECO:0000259" key="4">
    <source>
        <dbReference type="PROSITE" id="PS51464"/>
    </source>
</evidence>
<feature type="active site" evidence="3">
    <location>
        <position position="116"/>
    </location>
</feature>
<dbReference type="InterPro" id="IPR040190">
    <property type="entry name" value="MURQ/GCKR"/>
</dbReference>